<dbReference type="AlphaFoldDB" id="A0A1F5WUT8"/>
<name>A0A1F5WUT8_9BACT</name>
<reference evidence="2 3" key="1">
    <citation type="journal article" date="2016" name="Nat. Commun.">
        <title>Thousands of microbial genomes shed light on interconnected biogeochemical processes in an aquifer system.</title>
        <authorList>
            <person name="Anantharaman K."/>
            <person name="Brown C.T."/>
            <person name="Hug L.A."/>
            <person name="Sharon I."/>
            <person name="Castelle C.J."/>
            <person name="Probst A.J."/>
            <person name="Thomas B.C."/>
            <person name="Singh A."/>
            <person name="Wilkins M.J."/>
            <person name="Karaoz U."/>
            <person name="Brodie E.L."/>
            <person name="Williams K.H."/>
            <person name="Hubbard S.S."/>
            <person name="Banfield J.F."/>
        </authorList>
    </citation>
    <scope>NUCLEOTIDE SEQUENCE [LARGE SCALE GENOMIC DNA]</scope>
</reference>
<evidence type="ECO:0000313" key="2">
    <source>
        <dbReference type="EMBL" id="OGF79412.1"/>
    </source>
</evidence>
<evidence type="ECO:0000256" key="1">
    <source>
        <dbReference type="SAM" id="Phobius"/>
    </source>
</evidence>
<feature type="transmembrane region" description="Helical" evidence="1">
    <location>
        <begin position="12"/>
        <end position="34"/>
    </location>
</feature>
<dbReference type="Pfam" id="PF09997">
    <property type="entry name" value="DUF2238"/>
    <property type="match status" value="1"/>
</dbReference>
<proteinExistence type="predicted"/>
<sequence length="151" mass="18022">MTDSKTYSKSFFESFAFMFWFWFAIMALQATGLWYNFPFLFWWFDIIMHFLGGFWIYISARTLIKYFNFNMIGEHDGFYSFIIFIGFVALTGVLWEFFELVLDRYLIHNGYSFLPGVYEDTLSDLFFDLLGGTIAFLIYLYIGKKFVISNS</sequence>
<accession>A0A1F5WUT8</accession>
<feature type="transmembrane region" description="Helical" evidence="1">
    <location>
        <begin position="125"/>
        <end position="142"/>
    </location>
</feature>
<comment type="caution">
    <text evidence="2">The sequence shown here is derived from an EMBL/GenBank/DDBJ whole genome shotgun (WGS) entry which is preliminary data.</text>
</comment>
<keyword evidence="1" id="KW-0812">Transmembrane</keyword>
<keyword evidence="1" id="KW-0472">Membrane</keyword>
<dbReference type="EMBL" id="MFHI01000005">
    <property type="protein sequence ID" value="OGF79412.1"/>
    <property type="molecule type" value="Genomic_DNA"/>
</dbReference>
<dbReference type="Proteomes" id="UP000178425">
    <property type="component" value="Unassembled WGS sequence"/>
</dbReference>
<feature type="transmembrane region" description="Helical" evidence="1">
    <location>
        <begin position="40"/>
        <end position="58"/>
    </location>
</feature>
<gene>
    <name evidence="2" type="ORF">A2W54_01625</name>
</gene>
<feature type="transmembrane region" description="Helical" evidence="1">
    <location>
        <begin position="78"/>
        <end position="98"/>
    </location>
</feature>
<dbReference type="InterPro" id="IPR014509">
    <property type="entry name" value="YjdF-like"/>
</dbReference>
<protein>
    <recommendedName>
        <fullName evidence="4">DUF2238 domain-containing protein</fullName>
    </recommendedName>
</protein>
<organism evidence="2 3">
    <name type="scientific">Candidatus Giovannonibacteria bacterium RIFCSPHIGHO2_02_43_13</name>
    <dbReference type="NCBI Taxonomy" id="1798330"/>
    <lineage>
        <taxon>Bacteria</taxon>
        <taxon>Candidatus Giovannoniibacteriota</taxon>
    </lineage>
</organism>
<keyword evidence="1" id="KW-1133">Transmembrane helix</keyword>
<evidence type="ECO:0008006" key="4">
    <source>
        <dbReference type="Google" id="ProtNLM"/>
    </source>
</evidence>
<evidence type="ECO:0000313" key="3">
    <source>
        <dbReference type="Proteomes" id="UP000178425"/>
    </source>
</evidence>